<evidence type="ECO:0000313" key="1">
    <source>
        <dbReference type="EMBL" id="QHS93560.1"/>
    </source>
</evidence>
<accession>A0A6C0BNE0</accession>
<protein>
    <submittedName>
        <fullName evidence="1">Uncharacterized protein</fullName>
    </submittedName>
</protein>
<dbReference type="InterPro" id="IPR009097">
    <property type="entry name" value="Cyclic_Pdiesterase"/>
</dbReference>
<sequence>MYASWSLRDHPNFHVSAFSAAQNEWNWGFYPLDQPFTITTTSTPELFPMQINSQQALIVRIQEANLLSEYRTHLVEKCQLTTIDHNCYVPHVTLDYNYTGDVAPVYIEPMHFTVTGLVIEPLTIKTP</sequence>
<dbReference type="EMBL" id="MN739207">
    <property type="protein sequence ID" value="QHS93560.1"/>
    <property type="molecule type" value="Genomic_DNA"/>
</dbReference>
<proteinExistence type="predicted"/>
<dbReference type="SUPFAM" id="SSF55144">
    <property type="entry name" value="LigT-like"/>
    <property type="match status" value="1"/>
</dbReference>
<reference evidence="1" key="1">
    <citation type="journal article" date="2020" name="Nature">
        <title>Giant virus diversity and host interactions through global metagenomics.</title>
        <authorList>
            <person name="Schulz F."/>
            <person name="Roux S."/>
            <person name="Paez-Espino D."/>
            <person name="Jungbluth S."/>
            <person name="Walsh D.A."/>
            <person name="Denef V.J."/>
            <person name="McMahon K.D."/>
            <person name="Konstantinidis K.T."/>
            <person name="Eloe-Fadrosh E.A."/>
            <person name="Kyrpides N.C."/>
            <person name="Woyke T."/>
        </authorList>
    </citation>
    <scope>NUCLEOTIDE SEQUENCE</scope>
    <source>
        <strain evidence="1">GVMAG-M-3300018080-19</strain>
    </source>
</reference>
<name>A0A6C0BNE0_9ZZZZ</name>
<dbReference type="AlphaFoldDB" id="A0A6C0BNE0"/>
<organism evidence="1">
    <name type="scientific">viral metagenome</name>
    <dbReference type="NCBI Taxonomy" id="1070528"/>
    <lineage>
        <taxon>unclassified sequences</taxon>
        <taxon>metagenomes</taxon>
        <taxon>organismal metagenomes</taxon>
    </lineage>
</organism>